<feature type="domain" description="HTH lysR-type" evidence="5">
    <location>
        <begin position="1"/>
        <end position="63"/>
    </location>
</feature>
<comment type="caution">
    <text evidence="6">The sequence shown here is derived from an EMBL/GenBank/DDBJ whole genome shotgun (WGS) entry which is preliminary data.</text>
</comment>
<proteinExistence type="inferred from homology"/>
<dbReference type="Gene3D" id="3.40.190.10">
    <property type="entry name" value="Periplasmic binding protein-like II"/>
    <property type="match status" value="2"/>
</dbReference>
<evidence type="ECO:0000313" key="7">
    <source>
        <dbReference type="Proteomes" id="UP001377160"/>
    </source>
</evidence>
<evidence type="ECO:0000256" key="3">
    <source>
        <dbReference type="ARBA" id="ARBA00023125"/>
    </source>
</evidence>
<accession>A0ABU9FQR8</accession>
<dbReference type="Pfam" id="PF03466">
    <property type="entry name" value="LysR_substrate"/>
    <property type="match status" value="1"/>
</dbReference>
<keyword evidence="7" id="KW-1185">Reference proteome</keyword>
<dbReference type="EMBL" id="JBANDX010000005">
    <property type="protein sequence ID" value="MEL0608478.1"/>
    <property type="molecule type" value="Genomic_DNA"/>
</dbReference>
<dbReference type="SUPFAM" id="SSF46785">
    <property type="entry name" value="Winged helix' DNA-binding domain"/>
    <property type="match status" value="1"/>
</dbReference>
<dbReference type="Gene3D" id="1.10.10.10">
    <property type="entry name" value="Winged helix-like DNA-binding domain superfamily/Winged helix DNA-binding domain"/>
    <property type="match status" value="1"/>
</dbReference>
<comment type="similarity">
    <text evidence="1">Belongs to the LysR transcriptional regulatory family.</text>
</comment>
<keyword evidence="3" id="KW-0238">DNA-binding</keyword>
<dbReference type="InterPro" id="IPR058163">
    <property type="entry name" value="LysR-type_TF_proteobact-type"/>
</dbReference>
<keyword evidence="4" id="KW-0804">Transcription</keyword>
<sequence>MNTVTHLNSLRAIEATARLGSYASAAREIGVTPEAIGQLVRGYETYIGYKLFRRKASGAKRLTLNSDFSDIILEVSGAFEVLAKSAQSLKDMTKGGTLTVSVPPSFASRVLIPNMYLFREKYPEINLTLDISDDIIDVFNHHSEVAIRYAKSGWKDENDVLYHNEKVFPVCTPDYLQRNPHLSTPEGLNDATLIHDLTISGSDFPHWKHWCETFNIEYKNSTSMSFNTSTSVIDAVLLNHGVALGREDMVKKQLIAGTLVNLYPELTLDTGRSYFLAYADDPTPKLLNFICWLKSIYIPDYLGRENN</sequence>
<dbReference type="Proteomes" id="UP001377160">
    <property type="component" value="Unassembled WGS sequence"/>
</dbReference>
<protein>
    <submittedName>
        <fullName evidence="6">LysR substrate-binding domain-containing protein</fullName>
    </submittedName>
</protein>
<evidence type="ECO:0000256" key="2">
    <source>
        <dbReference type="ARBA" id="ARBA00023015"/>
    </source>
</evidence>
<evidence type="ECO:0000256" key="1">
    <source>
        <dbReference type="ARBA" id="ARBA00009437"/>
    </source>
</evidence>
<dbReference type="Pfam" id="PF00126">
    <property type="entry name" value="HTH_1"/>
    <property type="match status" value="1"/>
</dbReference>
<reference evidence="6 7" key="1">
    <citation type="submission" date="2024-02" db="EMBL/GenBank/DDBJ databases">
        <title>Bacteria isolated from the canopy kelp, Nereocystis luetkeana.</title>
        <authorList>
            <person name="Pfister C.A."/>
            <person name="Younker I.T."/>
            <person name="Light S.H."/>
        </authorList>
    </citation>
    <scope>NUCLEOTIDE SEQUENCE [LARGE SCALE GENOMIC DNA]</scope>
    <source>
        <strain evidence="6 7">TI.1.15</strain>
    </source>
</reference>
<dbReference type="PROSITE" id="PS50931">
    <property type="entry name" value="HTH_LYSR"/>
    <property type="match status" value="1"/>
</dbReference>
<dbReference type="InterPro" id="IPR036388">
    <property type="entry name" value="WH-like_DNA-bd_sf"/>
</dbReference>
<dbReference type="InterPro" id="IPR036390">
    <property type="entry name" value="WH_DNA-bd_sf"/>
</dbReference>
<evidence type="ECO:0000313" key="6">
    <source>
        <dbReference type="EMBL" id="MEL0608478.1"/>
    </source>
</evidence>
<dbReference type="PANTHER" id="PTHR30537">
    <property type="entry name" value="HTH-TYPE TRANSCRIPTIONAL REGULATOR"/>
    <property type="match status" value="1"/>
</dbReference>
<gene>
    <name evidence="6" type="ORF">V8Z71_09160</name>
</gene>
<dbReference type="InterPro" id="IPR000847">
    <property type="entry name" value="LysR_HTH_N"/>
</dbReference>
<evidence type="ECO:0000256" key="4">
    <source>
        <dbReference type="ARBA" id="ARBA00023163"/>
    </source>
</evidence>
<dbReference type="PANTHER" id="PTHR30537:SF74">
    <property type="entry name" value="HTH-TYPE TRANSCRIPTIONAL REGULATOR TRPI"/>
    <property type="match status" value="1"/>
</dbReference>
<dbReference type="RefSeq" id="WP_341634923.1">
    <property type="nucleotide sequence ID" value="NZ_JBANDX010000005.1"/>
</dbReference>
<dbReference type="CDD" id="cd08432">
    <property type="entry name" value="PBP2_GcdR_TrpI_HvrB_AmpR_like"/>
    <property type="match status" value="1"/>
</dbReference>
<keyword evidence="2" id="KW-0805">Transcription regulation</keyword>
<dbReference type="InterPro" id="IPR005119">
    <property type="entry name" value="LysR_subst-bd"/>
</dbReference>
<evidence type="ECO:0000259" key="5">
    <source>
        <dbReference type="PROSITE" id="PS50931"/>
    </source>
</evidence>
<dbReference type="SUPFAM" id="SSF53850">
    <property type="entry name" value="Periplasmic binding protein-like II"/>
    <property type="match status" value="1"/>
</dbReference>
<name>A0ABU9FQR8_9VIBR</name>
<organism evidence="6 7">
    <name type="scientific">Vibrio echinoideorum</name>
    <dbReference type="NCBI Taxonomy" id="2100116"/>
    <lineage>
        <taxon>Bacteria</taxon>
        <taxon>Pseudomonadati</taxon>
        <taxon>Pseudomonadota</taxon>
        <taxon>Gammaproteobacteria</taxon>
        <taxon>Vibrionales</taxon>
        <taxon>Vibrionaceae</taxon>
        <taxon>Vibrio</taxon>
    </lineage>
</organism>